<evidence type="ECO:0000313" key="2">
    <source>
        <dbReference type="EMBL" id="MDV2886787.1"/>
    </source>
</evidence>
<dbReference type="Proteomes" id="UP001285636">
    <property type="component" value="Unassembled WGS sequence"/>
</dbReference>
<evidence type="ECO:0000313" key="3">
    <source>
        <dbReference type="Proteomes" id="UP001285636"/>
    </source>
</evidence>
<dbReference type="CDD" id="cd06587">
    <property type="entry name" value="VOC"/>
    <property type="match status" value="1"/>
</dbReference>
<name>A0AAJ2U4Q0_ALKPS</name>
<dbReference type="AlphaFoldDB" id="A0AAJ2U4Q0"/>
<reference evidence="2" key="1">
    <citation type="submission" date="2023-10" db="EMBL/GenBank/DDBJ databases">
        <title>Screening of Alkalihalophilus pseudofirmusBZ-TG-HK211 and Its Alleviation of Salt Stress on Rapeseed Growth.</title>
        <authorList>
            <person name="Zhao B."/>
            <person name="Guo T."/>
        </authorList>
    </citation>
    <scope>NUCLEOTIDE SEQUENCE</scope>
    <source>
        <strain evidence="2">BZ-TG-HK211</strain>
    </source>
</reference>
<dbReference type="EMBL" id="JAWJAY010000005">
    <property type="protein sequence ID" value="MDV2886787.1"/>
    <property type="molecule type" value="Genomic_DNA"/>
</dbReference>
<dbReference type="InterPro" id="IPR004360">
    <property type="entry name" value="Glyas_Fos-R_dOase_dom"/>
</dbReference>
<dbReference type="RefSeq" id="WP_323467408.1">
    <property type="nucleotide sequence ID" value="NZ_CP144224.1"/>
</dbReference>
<evidence type="ECO:0000259" key="1">
    <source>
        <dbReference type="PROSITE" id="PS51819"/>
    </source>
</evidence>
<dbReference type="InterPro" id="IPR037523">
    <property type="entry name" value="VOC_core"/>
</dbReference>
<dbReference type="Pfam" id="PF00903">
    <property type="entry name" value="Glyoxalase"/>
    <property type="match status" value="1"/>
</dbReference>
<dbReference type="Gene3D" id="3.10.180.10">
    <property type="entry name" value="2,3-Dihydroxybiphenyl 1,2-Dioxygenase, domain 1"/>
    <property type="match status" value="1"/>
</dbReference>
<dbReference type="SUPFAM" id="SSF54593">
    <property type="entry name" value="Glyoxalase/Bleomycin resistance protein/Dihydroxybiphenyl dioxygenase"/>
    <property type="match status" value="1"/>
</dbReference>
<accession>A0AAJ2U4Q0</accession>
<protein>
    <submittedName>
        <fullName evidence="2">VOC family protein</fullName>
    </submittedName>
</protein>
<gene>
    <name evidence="2" type="ORF">RYX45_16465</name>
</gene>
<proteinExistence type="predicted"/>
<dbReference type="InterPro" id="IPR029068">
    <property type="entry name" value="Glyas_Bleomycin-R_OHBP_Dase"/>
</dbReference>
<organism evidence="2 3">
    <name type="scientific">Alkalihalophilus pseudofirmus</name>
    <name type="common">Bacillus pseudofirmus</name>
    <dbReference type="NCBI Taxonomy" id="79885"/>
    <lineage>
        <taxon>Bacteria</taxon>
        <taxon>Bacillati</taxon>
        <taxon>Bacillota</taxon>
        <taxon>Bacilli</taxon>
        <taxon>Bacillales</taxon>
        <taxon>Bacillaceae</taxon>
        <taxon>Alkalihalophilus</taxon>
    </lineage>
</organism>
<feature type="domain" description="VOC" evidence="1">
    <location>
        <begin position="8"/>
        <end position="124"/>
    </location>
</feature>
<dbReference type="PROSITE" id="PS51819">
    <property type="entry name" value="VOC"/>
    <property type="match status" value="1"/>
</dbReference>
<comment type="caution">
    <text evidence="2">The sequence shown here is derived from an EMBL/GenBank/DDBJ whole genome shotgun (WGS) entry which is preliminary data.</text>
</comment>
<sequence>MNQSFIDQVHYIRIPVRNLETASVWYRDVLGFQLLSITHDPFAFMKVNEGPLLIILVPTTEATYAHFSVNGESAFCVGFTSPKLQEFHQHLSEQGVKVEEIKEDNGHAYFYFYDPDGNQLQAHW</sequence>